<dbReference type="Proteomes" id="UP001596122">
    <property type="component" value="Unassembled WGS sequence"/>
</dbReference>
<accession>A0ABW0GKT3</accession>
<gene>
    <name evidence="1" type="ORF">ACFPJ6_06740</name>
</gene>
<organism evidence="1 2">
    <name type="scientific">Aquipuribacter nitratireducens</name>
    <dbReference type="NCBI Taxonomy" id="650104"/>
    <lineage>
        <taxon>Bacteria</taxon>
        <taxon>Bacillati</taxon>
        <taxon>Actinomycetota</taxon>
        <taxon>Actinomycetes</taxon>
        <taxon>Micrococcales</taxon>
        <taxon>Intrasporangiaceae</taxon>
        <taxon>Aquipuribacter</taxon>
    </lineage>
</organism>
<dbReference type="RefSeq" id="WP_340268176.1">
    <property type="nucleotide sequence ID" value="NZ_JBBEOG010000002.1"/>
</dbReference>
<evidence type="ECO:0000313" key="2">
    <source>
        <dbReference type="Proteomes" id="UP001596122"/>
    </source>
</evidence>
<keyword evidence="2" id="KW-1185">Reference proteome</keyword>
<protein>
    <submittedName>
        <fullName evidence="1">Methionine synthase</fullName>
    </submittedName>
</protein>
<dbReference type="EMBL" id="JBHSLD010000007">
    <property type="protein sequence ID" value="MFC5380480.1"/>
    <property type="molecule type" value="Genomic_DNA"/>
</dbReference>
<sequence length="339" mass="34536">MTLPAGPWATGVGSLPHSRPDEALDVVVGELGDGHVPFVPELPGRGVGSDVIGRGAAFLVDLPVDLQPAGWRLVDRPGADLRRARSWWRQDLDALGDRGPELTGARALKVGVTGPWTLAAALQRQRGEVAVSDPGARRDLVDSLAEGVGLVLADVRRAVPEVPLVLQVDEPSVVPVLLGRLPTASGYGTLRAVEGPEVRDGLRRVVDAGHTAGAAVVVHCCAAGAPVRLLGETRADGLSLPVPLSAAGAAGAVWEHVAGLVEAGTMLLAGVLDPTADVAPEPDALARDVQRVWSDVGLAADAQARLALTSTCGAAGTAPAAAVRQLRALAGAATRLATG</sequence>
<dbReference type="InterPro" id="IPR038071">
    <property type="entry name" value="UROD/MetE-like_sf"/>
</dbReference>
<evidence type="ECO:0000313" key="1">
    <source>
        <dbReference type="EMBL" id="MFC5380480.1"/>
    </source>
</evidence>
<reference evidence="2" key="1">
    <citation type="journal article" date="2019" name="Int. J. Syst. Evol. Microbiol.">
        <title>The Global Catalogue of Microorganisms (GCM) 10K type strain sequencing project: providing services to taxonomists for standard genome sequencing and annotation.</title>
        <authorList>
            <consortium name="The Broad Institute Genomics Platform"/>
            <consortium name="The Broad Institute Genome Sequencing Center for Infectious Disease"/>
            <person name="Wu L."/>
            <person name="Ma J."/>
        </authorList>
    </citation>
    <scope>NUCLEOTIDE SEQUENCE [LARGE SCALE GENOMIC DNA]</scope>
    <source>
        <strain evidence="2">CCUG 43114</strain>
    </source>
</reference>
<name>A0ABW0GKT3_9MICO</name>
<comment type="caution">
    <text evidence="1">The sequence shown here is derived from an EMBL/GenBank/DDBJ whole genome shotgun (WGS) entry which is preliminary data.</text>
</comment>
<dbReference type="Gene3D" id="3.20.20.210">
    <property type="match status" value="1"/>
</dbReference>
<dbReference type="SUPFAM" id="SSF51726">
    <property type="entry name" value="UROD/MetE-like"/>
    <property type="match status" value="1"/>
</dbReference>
<proteinExistence type="predicted"/>